<dbReference type="PATRIC" id="fig|294699.3.peg.1413"/>
<evidence type="ECO:0000313" key="2">
    <source>
        <dbReference type="Proteomes" id="UP000076865"/>
    </source>
</evidence>
<dbReference type="Pfam" id="PF14071">
    <property type="entry name" value="YlbD_coat"/>
    <property type="match status" value="1"/>
</dbReference>
<dbReference type="EMBL" id="CP015438">
    <property type="protein sequence ID" value="ANB59362.1"/>
    <property type="molecule type" value="Genomic_DNA"/>
</dbReference>
<proteinExistence type="predicted"/>
<dbReference type="OrthoDB" id="1655540at2"/>
<organism evidence="1 2">
    <name type="scientific">Anoxybacteroides amylolyticum</name>
    <dbReference type="NCBI Taxonomy" id="294699"/>
    <lineage>
        <taxon>Bacteria</taxon>
        <taxon>Bacillati</taxon>
        <taxon>Bacillota</taxon>
        <taxon>Bacilli</taxon>
        <taxon>Bacillales</taxon>
        <taxon>Anoxybacillaceae</taxon>
        <taxon>Anoxybacteroides</taxon>
    </lineage>
</organism>
<dbReference type="KEGG" id="aamy:GFC30_1394"/>
<dbReference type="RefSeq" id="WP_066323519.1">
    <property type="nucleotide sequence ID" value="NZ_CP015438.1"/>
</dbReference>
<evidence type="ECO:0000313" key="1">
    <source>
        <dbReference type="EMBL" id="ANB59362.1"/>
    </source>
</evidence>
<name>A0A160F1A1_9BACL</name>
<accession>A0A160F1A1</accession>
<reference evidence="1 2" key="1">
    <citation type="journal article" date="2006" name="Syst. Appl. Microbiol.">
        <title>Anoxybacillus amylolyticus sp. nov., a thermophilic amylase producing bacterium isolated from Mount Rittmann (Antarctica).</title>
        <authorList>
            <person name="Poli A."/>
            <person name="Esposito E."/>
            <person name="Lama L."/>
            <person name="Orlando P."/>
            <person name="Nicolaus G."/>
            <person name="de Appolonia F."/>
            <person name="Gambacorta A."/>
            <person name="Nicolaus B."/>
        </authorList>
    </citation>
    <scope>NUCLEOTIDE SEQUENCE [LARGE SCALE GENOMIC DNA]</scope>
    <source>
        <strain evidence="1 2">DSM 15939</strain>
    </source>
</reference>
<dbReference type="Proteomes" id="UP000076865">
    <property type="component" value="Chromosome"/>
</dbReference>
<gene>
    <name evidence="1" type="ORF">GFC30_1394</name>
</gene>
<dbReference type="AlphaFoldDB" id="A0A160F1A1"/>
<protein>
    <submittedName>
        <fullName evidence="1">Coat family protein</fullName>
    </submittedName>
</protein>
<sequence length="125" mass="14827">MEKHLHPSVEQFKQFVKKHPKIIQEVRKGKKTWKQFYEDWYLFGEEDEIWNEYRDGEKKQETDGATLINKVLSVVKNIDPNEMQKHIATVQEAIAAIQNVIGQLQGMKQSENVSREQHPFSFRKD</sequence>
<dbReference type="InterPro" id="IPR025953">
    <property type="entry name" value="YlbD_coat"/>
</dbReference>
<keyword evidence="2" id="KW-1185">Reference proteome</keyword>